<dbReference type="AlphaFoldDB" id="A0A6G0TXR8"/>
<dbReference type="EMBL" id="VYZN01000013">
    <property type="protein sequence ID" value="KAE9541056.1"/>
    <property type="molecule type" value="Genomic_DNA"/>
</dbReference>
<gene>
    <name evidence="1" type="ORF">AGLY_004301</name>
</gene>
<comment type="caution">
    <text evidence="1">The sequence shown here is derived from an EMBL/GenBank/DDBJ whole genome shotgun (WGS) entry which is preliminary data.</text>
</comment>
<reference evidence="1 2" key="1">
    <citation type="submission" date="2019-08" db="EMBL/GenBank/DDBJ databases">
        <title>The genome of the soybean aphid Biotype 1, its phylome, world population structure and adaptation to the North American continent.</title>
        <authorList>
            <person name="Giordano R."/>
            <person name="Donthu R.K."/>
            <person name="Hernandez A.G."/>
            <person name="Wright C.L."/>
            <person name="Zimin A.V."/>
        </authorList>
    </citation>
    <scope>NUCLEOTIDE SEQUENCE [LARGE SCALE GENOMIC DNA]</scope>
    <source>
        <tissue evidence="1">Whole aphids</tissue>
    </source>
</reference>
<evidence type="ECO:0000313" key="2">
    <source>
        <dbReference type="Proteomes" id="UP000475862"/>
    </source>
</evidence>
<sequence length="187" mass="21575">MHAETSFDRQLMTNHFERNDEFIDFTMISNFYEICQNFENLLVKKLNTKFSISFPSNSYTFFVSKELALRFKQNKQYNSVLSEVSLTMGQLTPVPIRLNVTTNSSIEQSKILLLGNVGSEQNSGSNKLIVSEALRILVAILDKYDLRDSDIQYFSSNNCGVWTVRQVIPNQIFGVPTVWRHTDKKKE</sequence>
<proteinExistence type="predicted"/>
<name>A0A6G0TXR8_APHGL</name>
<dbReference type="Proteomes" id="UP000475862">
    <property type="component" value="Unassembled WGS sequence"/>
</dbReference>
<protein>
    <submittedName>
        <fullName evidence="1">Uncharacterized protein</fullName>
    </submittedName>
</protein>
<keyword evidence="2" id="KW-1185">Reference proteome</keyword>
<organism evidence="1 2">
    <name type="scientific">Aphis glycines</name>
    <name type="common">Soybean aphid</name>
    <dbReference type="NCBI Taxonomy" id="307491"/>
    <lineage>
        <taxon>Eukaryota</taxon>
        <taxon>Metazoa</taxon>
        <taxon>Ecdysozoa</taxon>
        <taxon>Arthropoda</taxon>
        <taxon>Hexapoda</taxon>
        <taxon>Insecta</taxon>
        <taxon>Pterygota</taxon>
        <taxon>Neoptera</taxon>
        <taxon>Paraneoptera</taxon>
        <taxon>Hemiptera</taxon>
        <taxon>Sternorrhyncha</taxon>
        <taxon>Aphidomorpha</taxon>
        <taxon>Aphidoidea</taxon>
        <taxon>Aphididae</taxon>
        <taxon>Aphidini</taxon>
        <taxon>Aphis</taxon>
        <taxon>Aphis</taxon>
    </lineage>
</organism>
<accession>A0A6G0TXR8</accession>
<evidence type="ECO:0000313" key="1">
    <source>
        <dbReference type="EMBL" id="KAE9541056.1"/>
    </source>
</evidence>